<dbReference type="RefSeq" id="WP_214236667.1">
    <property type="nucleotide sequence ID" value="NZ_JABBFR010000006.1"/>
</dbReference>
<protein>
    <submittedName>
        <fullName evidence="1">Uncharacterized protein</fullName>
    </submittedName>
</protein>
<reference evidence="1 2" key="1">
    <citation type="submission" date="2020-04" db="EMBL/GenBank/DDBJ databases">
        <title>Genome sequencing of Rosenbergiella species.</title>
        <authorList>
            <person name="Alvarez-Perez S."/>
            <person name="Lievens B."/>
        </authorList>
    </citation>
    <scope>NUCLEOTIDE SEQUENCE [LARGE SCALE GENOMIC DNA]</scope>
    <source>
        <strain evidence="1 2">S61</strain>
    </source>
</reference>
<evidence type="ECO:0000313" key="1">
    <source>
        <dbReference type="EMBL" id="MBT0723962.1"/>
    </source>
</evidence>
<keyword evidence="2" id="KW-1185">Reference proteome</keyword>
<accession>A0ABS5SXH8</accession>
<sequence length="150" mass="16726">MITLTKEQREELTKFARSALNSLNGIEPENPNQYDDCLSEYMQKLVEIALESLTVDHFGYGISEPDGAIYLSECCIDKYGSTVSDEVTALNDGVTDLEGGYKVVQLFTAPPVPEIKLPPEFNENHDSFNEFRRGWNGAISEVKRTNGLGE</sequence>
<dbReference type="Proteomes" id="UP000790096">
    <property type="component" value="Unassembled WGS sequence"/>
</dbReference>
<gene>
    <name evidence="1" type="ORF">HH682_05820</name>
</gene>
<name>A0ABS5SXH8_9GAMM</name>
<dbReference type="EMBL" id="JABBFR010000006">
    <property type="protein sequence ID" value="MBT0723962.1"/>
    <property type="molecule type" value="Genomic_DNA"/>
</dbReference>
<organism evidence="1 2">
    <name type="scientific">Rosenbergiella gaditana</name>
    <dbReference type="NCBI Taxonomy" id="2726987"/>
    <lineage>
        <taxon>Bacteria</taxon>
        <taxon>Pseudomonadati</taxon>
        <taxon>Pseudomonadota</taxon>
        <taxon>Gammaproteobacteria</taxon>
        <taxon>Enterobacterales</taxon>
        <taxon>Erwiniaceae</taxon>
        <taxon>Rosenbergiella</taxon>
    </lineage>
</organism>
<evidence type="ECO:0000313" key="2">
    <source>
        <dbReference type="Proteomes" id="UP000790096"/>
    </source>
</evidence>
<comment type="caution">
    <text evidence="1">The sequence shown here is derived from an EMBL/GenBank/DDBJ whole genome shotgun (WGS) entry which is preliminary data.</text>
</comment>
<proteinExistence type="predicted"/>